<dbReference type="Pfam" id="PF13076">
    <property type="entry name" value="Fur_reg_FbpA"/>
    <property type="match status" value="1"/>
</dbReference>
<gene>
    <name evidence="1" type="ORF">ACFSTF_07075</name>
</gene>
<proteinExistence type="predicted"/>
<dbReference type="Proteomes" id="UP001597458">
    <property type="component" value="Unassembled WGS sequence"/>
</dbReference>
<comment type="caution">
    <text evidence="1">The sequence shown here is derived from an EMBL/GenBank/DDBJ whole genome shotgun (WGS) entry which is preliminary data.</text>
</comment>
<sequence length="53" mass="6455">MKSYLHKDNENKKNRYIEGLLNLGVYKTENRQLYELSLQQLEQEYYKVISKNS</sequence>
<organism evidence="1 2">
    <name type="scientific">Terrilactibacillus laevilacticus</name>
    <dbReference type="NCBI Taxonomy" id="1380157"/>
    <lineage>
        <taxon>Bacteria</taxon>
        <taxon>Bacillati</taxon>
        <taxon>Bacillota</taxon>
        <taxon>Bacilli</taxon>
        <taxon>Bacillales</taxon>
        <taxon>Bacillaceae</taxon>
        <taxon>Terrilactibacillus</taxon>
    </lineage>
</organism>
<accession>A0ABW5PQF9</accession>
<dbReference type="EMBL" id="JBHUMR010000008">
    <property type="protein sequence ID" value="MFD2617073.1"/>
    <property type="molecule type" value="Genomic_DNA"/>
</dbReference>
<name>A0ABW5PQF9_9BACI</name>
<protein>
    <submittedName>
        <fullName evidence="1">Fur-regulated basic protein FbpA</fullName>
    </submittedName>
</protein>
<dbReference type="InterPro" id="IPR025072">
    <property type="entry name" value="Fur_reg_FbpA"/>
</dbReference>
<evidence type="ECO:0000313" key="2">
    <source>
        <dbReference type="Proteomes" id="UP001597458"/>
    </source>
</evidence>
<reference evidence="2" key="1">
    <citation type="journal article" date="2019" name="Int. J. Syst. Evol. Microbiol.">
        <title>The Global Catalogue of Microorganisms (GCM) 10K type strain sequencing project: providing services to taxonomists for standard genome sequencing and annotation.</title>
        <authorList>
            <consortium name="The Broad Institute Genomics Platform"/>
            <consortium name="The Broad Institute Genome Sequencing Center for Infectious Disease"/>
            <person name="Wu L."/>
            <person name="Ma J."/>
        </authorList>
    </citation>
    <scope>NUCLEOTIDE SEQUENCE [LARGE SCALE GENOMIC DNA]</scope>
    <source>
        <strain evidence="2">TISTR 2241</strain>
    </source>
</reference>
<dbReference type="RefSeq" id="WP_141189106.1">
    <property type="nucleotide sequence ID" value="NZ_JBHUMR010000008.1"/>
</dbReference>
<evidence type="ECO:0000313" key="1">
    <source>
        <dbReference type="EMBL" id="MFD2617073.1"/>
    </source>
</evidence>
<keyword evidence="2" id="KW-1185">Reference proteome</keyword>